<evidence type="ECO:0000313" key="2">
    <source>
        <dbReference type="Proteomes" id="UP000799436"/>
    </source>
</evidence>
<sequence length="221" mass="25085">MYMLEGITCTVTISASTDAFRKKMFCAQKAGHESAELRLVGAGVGGVGQIPSLLSLPAELRNQIYRYTLLEKDSIDINTLPLTFPQTPGLLGACRQTREECLGIYYEENIFRFVINNYDASLYIKWCTTFRAQRRAETSFKIRGGGHAHWKNLLTWLEAYYRRNCDGFAPQGTAKGDAGGHLFDMTDKLRCQDVPWDVAQAILEDVRMSFFCLTQDKRWKA</sequence>
<dbReference type="AlphaFoldDB" id="A0A6G1LEH5"/>
<dbReference type="OrthoDB" id="62952at2759"/>
<keyword evidence="2" id="KW-1185">Reference proteome</keyword>
<name>A0A6G1LEH5_9PEZI</name>
<organism evidence="1 2">
    <name type="scientific">Teratosphaeria nubilosa</name>
    <dbReference type="NCBI Taxonomy" id="161662"/>
    <lineage>
        <taxon>Eukaryota</taxon>
        <taxon>Fungi</taxon>
        <taxon>Dikarya</taxon>
        <taxon>Ascomycota</taxon>
        <taxon>Pezizomycotina</taxon>
        <taxon>Dothideomycetes</taxon>
        <taxon>Dothideomycetidae</taxon>
        <taxon>Mycosphaerellales</taxon>
        <taxon>Teratosphaeriaceae</taxon>
        <taxon>Teratosphaeria</taxon>
    </lineage>
</organism>
<dbReference type="Proteomes" id="UP000799436">
    <property type="component" value="Unassembled WGS sequence"/>
</dbReference>
<protein>
    <submittedName>
        <fullName evidence="1">Uncharacterized protein</fullName>
    </submittedName>
</protein>
<proteinExistence type="predicted"/>
<reference evidence="1" key="1">
    <citation type="journal article" date="2020" name="Stud. Mycol.">
        <title>101 Dothideomycetes genomes: a test case for predicting lifestyles and emergence of pathogens.</title>
        <authorList>
            <person name="Haridas S."/>
            <person name="Albert R."/>
            <person name="Binder M."/>
            <person name="Bloem J."/>
            <person name="Labutti K."/>
            <person name="Salamov A."/>
            <person name="Andreopoulos B."/>
            <person name="Baker S."/>
            <person name="Barry K."/>
            <person name="Bills G."/>
            <person name="Bluhm B."/>
            <person name="Cannon C."/>
            <person name="Castanera R."/>
            <person name="Culley D."/>
            <person name="Daum C."/>
            <person name="Ezra D."/>
            <person name="Gonzalez J."/>
            <person name="Henrissat B."/>
            <person name="Kuo A."/>
            <person name="Liang C."/>
            <person name="Lipzen A."/>
            <person name="Lutzoni F."/>
            <person name="Magnuson J."/>
            <person name="Mondo S."/>
            <person name="Nolan M."/>
            <person name="Ohm R."/>
            <person name="Pangilinan J."/>
            <person name="Park H.-J."/>
            <person name="Ramirez L."/>
            <person name="Alfaro M."/>
            <person name="Sun H."/>
            <person name="Tritt A."/>
            <person name="Yoshinaga Y."/>
            <person name="Zwiers L.-H."/>
            <person name="Turgeon B."/>
            <person name="Goodwin S."/>
            <person name="Spatafora J."/>
            <person name="Crous P."/>
            <person name="Grigoriev I."/>
        </authorList>
    </citation>
    <scope>NUCLEOTIDE SEQUENCE</scope>
    <source>
        <strain evidence="1">CBS 116005</strain>
    </source>
</reference>
<dbReference type="PANTHER" id="PTHR42085">
    <property type="entry name" value="F-BOX DOMAIN-CONTAINING PROTEIN"/>
    <property type="match status" value="1"/>
</dbReference>
<dbReference type="PANTHER" id="PTHR42085:SF1">
    <property type="entry name" value="F-BOX DOMAIN-CONTAINING PROTEIN"/>
    <property type="match status" value="1"/>
</dbReference>
<dbReference type="EMBL" id="ML995820">
    <property type="protein sequence ID" value="KAF2771265.1"/>
    <property type="molecule type" value="Genomic_DNA"/>
</dbReference>
<evidence type="ECO:0000313" key="1">
    <source>
        <dbReference type="EMBL" id="KAF2771265.1"/>
    </source>
</evidence>
<accession>A0A6G1LEH5</accession>
<gene>
    <name evidence="1" type="ORF">EJ03DRAFT_334934</name>
</gene>
<dbReference type="InterPro" id="IPR038883">
    <property type="entry name" value="AN11006-like"/>
</dbReference>